<keyword evidence="2" id="KW-1185">Reference proteome</keyword>
<dbReference type="EMBL" id="ML976999">
    <property type="protein sequence ID" value="KAF1954288.1"/>
    <property type="molecule type" value="Genomic_DNA"/>
</dbReference>
<name>A0A6A5TPD3_9PLEO</name>
<evidence type="ECO:0000313" key="1">
    <source>
        <dbReference type="EMBL" id="KAF1954288.1"/>
    </source>
</evidence>
<organism evidence="1 2">
    <name type="scientific">Byssothecium circinans</name>
    <dbReference type="NCBI Taxonomy" id="147558"/>
    <lineage>
        <taxon>Eukaryota</taxon>
        <taxon>Fungi</taxon>
        <taxon>Dikarya</taxon>
        <taxon>Ascomycota</taxon>
        <taxon>Pezizomycotina</taxon>
        <taxon>Dothideomycetes</taxon>
        <taxon>Pleosporomycetidae</taxon>
        <taxon>Pleosporales</taxon>
        <taxon>Massarineae</taxon>
        <taxon>Massarinaceae</taxon>
        <taxon>Byssothecium</taxon>
    </lineage>
</organism>
<sequence length="87" mass="10365">MIPALREQRDDGLEDEISEEELYRHTRYRWLYSPEFLYSKRLAKARLWEGERASMNLDRGPLTSPLPYMAAMGINKIRWAKQFANSE</sequence>
<proteinExistence type="predicted"/>
<gene>
    <name evidence="1" type="ORF">CC80DRAFT_493805</name>
</gene>
<accession>A0A6A5TPD3</accession>
<reference evidence="1" key="1">
    <citation type="journal article" date="2020" name="Stud. Mycol.">
        <title>101 Dothideomycetes genomes: a test case for predicting lifestyles and emergence of pathogens.</title>
        <authorList>
            <person name="Haridas S."/>
            <person name="Albert R."/>
            <person name="Binder M."/>
            <person name="Bloem J."/>
            <person name="Labutti K."/>
            <person name="Salamov A."/>
            <person name="Andreopoulos B."/>
            <person name="Baker S."/>
            <person name="Barry K."/>
            <person name="Bills G."/>
            <person name="Bluhm B."/>
            <person name="Cannon C."/>
            <person name="Castanera R."/>
            <person name="Culley D."/>
            <person name="Daum C."/>
            <person name="Ezra D."/>
            <person name="Gonzalez J."/>
            <person name="Henrissat B."/>
            <person name="Kuo A."/>
            <person name="Liang C."/>
            <person name="Lipzen A."/>
            <person name="Lutzoni F."/>
            <person name="Magnuson J."/>
            <person name="Mondo S."/>
            <person name="Nolan M."/>
            <person name="Ohm R."/>
            <person name="Pangilinan J."/>
            <person name="Park H.-J."/>
            <person name="Ramirez L."/>
            <person name="Alfaro M."/>
            <person name="Sun H."/>
            <person name="Tritt A."/>
            <person name="Yoshinaga Y."/>
            <person name="Zwiers L.-H."/>
            <person name="Turgeon B."/>
            <person name="Goodwin S."/>
            <person name="Spatafora J."/>
            <person name="Crous P."/>
            <person name="Grigoriev I."/>
        </authorList>
    </citation>
    <scope>NUCLEOTIDE SEQUENCE</scope>
    <source>
        <strain evidence="1">CBS 675.92</strain>
    </source>
</reference>
<dbReference type="AlphaFoldDB" id="A0A6A5TPD3"/>
<dbReference type="OrthoDB" id="2968323at2759"/>
<dbReference type="Proteomes" id="UP000800035">
    <property type="component" value="Unassembled WGS sequence"/>
</dbReference>
<evidence type="ECO:0000313" key="2">
    <source>
        <dbReference type="Proteomes" id="UP000800035"/>
    </source>
</evidence>
<protein>
    <submittedName>
        <fullName evidence="1">Uncharacterized protein</fullName>
    </submittedName>
</protein>